<gene>
    <name evidence="1" type="ORF">ACCO45_005523</name>
</gene>
<reference evidence="1" key="1">
    <citation type="submission" date="2024-12" db="EMBL/GenBank/DDBJ databases">
        <title>Comparative genomics and development of molecular markers within Purpureocillium lilacinum and among Purpureocillium species.</title>
        <authorList>
            <person name="Yeh Z.-Y."/>
            <person name="Ni N.-T."/>
            <person name="Lo P.-H."/>
            <person name="Mushyakhwo K."/>
            <person name="Lin C.-F."/>
            <person name="Nai Y.-S."/>
        </authorList>
    </citation>
    <scope>NUCLEOTIDE SEQUENCE</scope>
    <source>
        <strain evidence="1">NCHU-NPUST-175</strain>
    </source>
</reference>
<evidence type="ECO:0000313" key="1">
    <source>
        <dbReference type="EMBL" id="KAL3960406.1"/>
    </source>
</evidence>
<name>A0ACC4DVN5_PURLI</name>
<organism evidence="1 2">
    <name type="scientific">Purpureocillium lilacinum</name>
    <name type="common">Paecilomyces lilacinus</name>
    <dbReference type="NCBI Taxonomy" id="33203"/>
    <lineage>
        <taxon>Eukaryota</taxon>
        <taxon>Fungi</taxon>
        <taxon>Dikarya</taxon>
        <taxon>Ascomycota</taxon>
        <taxon>Pezizomycotina</taxon>
        <taxon>Sordariomycetes</taxon>
        <taxon>Hypocreomycetidae</taxon>
        <taxon>Hypocreales</taxon>
        <taxon>Ophiocordycipitaceae</taxon>
        <taxon>Purpureocillium</taxon>
    </lineage>
</organism>
<dbReference type="Proteomes" id="UP001638806">
    <property type="component" value="Unassembled WGS sequence"/>
</dbReference>
<sequence>MQAPGPVLPSHLVWPRPHLTLWNREAPPPSHFGSAPCPQSGNREWRRMHGHPPGSEPTGRRPLPDSRSGQHEQIQSSVRHRQAAPPREPNRTQDYRNVFHGMEMKAMALGRPLRGEKTSMSLDP</sequence>
<protein>
    <submittedName>
        <fullName evidence="1">Uncharacterized protein</fullName>
    </submittedName>
</protein>
<proteinExistence type="predicted"/>
<evidence type="ECO:0000313" key="2">
    <source>
        <dbReference type="Proteomes" id="UP001638806"/>
    </source>
</evidence>
<dbReference type="EMBL" id="JBGNUJ010000004">
    <property type="protein sequence ID" value="KAL3960406.1"/>
    <property type="molecule type" value="Genomic_DNA"/>
</dbReference>
<accession>A0ACC4DVN5</accession>
<keyword evidence="2" id="KW-1185">Reference proteome</keyword>
<comment type="caution">
    <text evidence="1">The sequence shown here is derived from an EMBL/GenBank/DDBJ whole genome shotgun (WGS) entry which is preliminary data.</text>
</comment>